<evidence type="ECO:0000313" key="2">
    <source>
        <dbReference type="Proteomes" id="UP001057402"/>
    </source>
</evidence>
<proteinExistence type="predicted"/>
<gene>
    <name evidence="1" type="ORF">MLD38_017739</name>
</gene>
<name>A0ACB9QRM9_9MYRT</name>
<organism evidence="1 2">
    <name type="scientific">Melastoma candidum</name>
    <dbReference type="NCBI Taxonomy" id="119954"/>
    <lineage>
        <taxon>Eukaryota</taxon>
        <taxon>Viridiplantae</taxon>
        <taxon>Streptophyta</taxon>
        <taxon>Embryophyta</taxon>
        <taxon>Tracheophyta</taxon>
        <taxon>Spermatophyta</taxon>
        <taxon>Magnoliopsida</taxon>
        <taxon>eudicotyledons</taxon>
        <taxon>Gunneridae</taxon>
        <taxon>Pentapetalae</taxon>
        <taxon>rosids</taxon>
        <taxon>malvids</taxon>
        <taxon>Myrtales</taxon>
        <taxon>Melastomataceae</taxon>
        <taxon>Melastomatoideae</taxon>
        <taxon>Melastomateae</taxon>
        <taxon>Melastoma</taxon>
    </lineage>
</organism>
<keyword evidence="2" id="KW-1185">Reference proteome</keyword>
<accession>A0ACB9QRM9</accession>
<reference evidence="2" key="1">
    <citation type="journal article" date="2023" name="Front. Plant Sci.">
        <title>Chromosomal-level genome assembly of Melastoma candidum provides insights into trichome evolution.</title>
        <authorList>
            <person name="Zhong Y."/>
            <person name="Wu W."/>
            <person name="Sun C."/>
            <person name="Zou P."/>
            <person name="Liu Y."/>
            <person name="Dai S."/>
            <person name="Zhou R."/>
        </authorList>
    </citation>
    <scope>NUCLEOTIDE SEQUENCE [LARGE SCALE GENOMIC DNA]</scope>
</reference>
<evidence type="ECO:0000313" key="1">
    <source>
        <dbReference type="EMBL" id="KAI4369279.1"/>
    </source>
</evidence>
<comment type="caution">
    <text evidence="1">The sequence shown here is derived from an EMBL/GenBank/DDBJ whole genome shotgun (WGS) entry which is preliminary data.</text>
</comment>
<sequence length="887" mass="101907">MVMDRRKLLMNERVEVRQFEEGLQGSWYSGVVVGVSDLCRQIKYDELLSETGRSKLIESIPVSETIDGLYHRRHVPPTYRGRIRPLPASSDSSIRNDKLQFGLCVDAFYEDAWWEGVVFDCEDGARERSVYFPDEHDLQKFSVNDLRVTHVWDEFLDVWSDRGVWVLVELVKELQGDLPSCSYIEKLWNHLLSNYSFNKMISEWTCSVKSLWKKIILEVASEIGGKPRMKNLARRKVVVCNVQTRRRPSLKNSEPDEPANQSLEPSEESKDIREPDAVESTTNKETVLFNDSGKLGQFSKHEDEVRPFSKHEGEVRQFLEHEGEAANFNQSVLFPKVKSQILTRNYLKVRSKNTTQLLFQQSRKAGKAHIGSLFDTWVYVKGLRSRKTRICKKDLSFFHFKSGGKDVSRDTSVLFCRQRKKLTGRNRRRNLVEAKPTYENQPDAVVRMKPPSTQQVDKEGPKADISLSGSGRRLSPAFDRLGQTIRLKDMVSHPRKRKRKRELPQPLQTDSLCSICHNGEGLAFCRRCHSAYHLTCIGSKVMTDGDIPQELWFCPACCCGLCGMRSSSDDDRVFTKICFQCNRLYHVNCLLKEGQLSPPGCSSKRFCSNTCYKLCARLHEFIGTSNCTGVDGLKWTMIRSMQNDSRTCGITRRRNTVKISRALQVIEESFEPIIELHSNRNLIKDVVYNYVSKHRRLNFRGFYLMVLQKDGDIATVATVRIHGQKVAEMPLVATRFQYRRQGLCHILMQELEKLLSHLGIKKLVLPAAAQLQTTWESSFGFSGMPEHDRTELMGYPLLVFQGTTLKQKSIRPLKEIVTAAWNKAGKRTRRNMSQINEDGPPIPTRFCSLCLKSRLGKVSEEDMPNHESLAAAYRYVYKRRRILAGRD</sequence>
<dbReference type="Proteomes" id="UP001057402">
    <property type="component" value="Chromosome 5"/>
</dbReference>
<protein>
    <submittedName>
        <fullName evidence="1">Uncharacterized protein</fullName>
    </submittedName>
</protein>
<dbReference type="EMBL" id="CM042884">
    <property type="protein sequence ID" value="KAI4369279.1"/>
    <property type="molecule type" value="Genomic_DNA"/>
</dbReference>